<sequence>MELTSHRWTPGQKESDSYSKGNAREVMIGREHRGDENGTTRYRYATVSQG</sequence>
<feature type="region of interest" description="Disordered" evidence="1">
    <location>
        <begin position="1"/>
        <end position="50"/>
    </location>
</feature>
<keyword evidence="3" id="KW-1185">Reference proteome</keyword>
<protein>
    <submittedName>
        <fullName evidence="2">Uncharacterized protein</fullName>
    </submittedName>
</protein>
<accession>A0ABU3V3S3</accession>
<evidence type="ECO:0000256" key="1">
    <source>
        <dbReference type="SAM" id="MobiDB-lite"/>
    </source>
</evidence>
<gene>
    <name evidence="2" type="ORF">PU648_52800</name>
</gene>
<evidence type="ECO:0000313" key="2">
    <source>
        <dbReference type="EMBL" id="MDU9000829.1"/>
    </source>
</evidence>
<dbReference type="EMBL" id="JARAKF010000002">
    <property type="protein sequence ID" value="MDU9000829.1"/>
    <property type="molecule type" value="Genomic_DNA"/>
</dbReference>
<name>A0ABU3V3S3_9ACTN</name>
<dbReference type="RefSeq" id="WP_164405882.1">
    <property type="nucleotide sequence ID" value="NZ_CP107955.1"/>
</dbReference>
<organism evidence="2 3">
    <name type="scientific">Streptomyces mirabilis</name>
    <dbReference type="NCBI Taxonomy" id="68239"/>
    <lineage>
        <taxon>Bacteria</taxon>
        <taxon>Bacillati</taxon>
        <taxon>Actinomycetota</taxon>
        <taxon>Actinomycetes</taxon>
        <taxon>Kitasatosporales</taxon>
        <taxon>Streptomycetaceae</taxon>
        <taxon>Streptomyces</taxon>
    </lineage>
</organism>
<comment type="caution">
    <text evidence="2">The sequence shown here is derived from an EMBL/GenBank/DDBJ whole genome shotgun (WGS) entry which is preliminary data.</text>
</comment>
<dbReference type="Proteomes" id="UP001257627">
    <property type="component" value="Unassembled WGS sequence"/>
</dbReference>
<proteinExistence type="predicted"/>
<feature type="compositionally biased region" description="Basic and acidic residues" evidence="1">
    <location>
        <begin position="27"/>
        <end position="38"/>
    </location>
</feature>
<reference evidence="2 3" key="1">
    <citation type="submission" date="2023-02" db="EMBL/GenBank/DDBJ databases">
        <authorList>
            <person name="Maleckis M."/>
        </authorList>
    </citation>
    <scope>NUCLEOTIDE SEQUENCE [LARGE SCALE GENOMIC DNA]</scope>
    <source>
        <strain evidence="2 3">P8-A2</strain>
    </source>
</reference>
<evidence type="ECO:0000313" key="3">
    <source>
        <dbReference type="Proteomes" id="UP001257627"/>
    </source>
</evidence>